<dbReference type="KEGG" id="ara:Arad_4697"/>
<dbReference type="RefSeq" id="WP_012652873.1">
    <property type="nucleotide sequence ID" value="NC_011985.1"/>
</dbReference>
<evidence type="ECO:0000313" key="10">
    <source>
        <dbReference type="Proteomes" id="UP000001600"/>
    </source>
</evidence>
<evidence type="ECO:0000256" key="5">
    <source>
        <dbReference type="ARBA" id="ARBA00054626"/>
    </source>
</evidence>
<dbReference type="GO" id="GO:0003700">
    <property type="term" value="F:DNA-binding transcription factor activity"/>
    <property type="evidence" value="ECO:0007669"/>
    <property type="project" value="InterPro"/>
</dbReference>
<dbReference type="STRING" id="311403.Arad_4697"/>
<dbReference type="HOGENOM" id="CLU_039613_37_0_5"/>
<sequence>MQEKHRVSLNAIRVFAIVARTGSLTAAGTELGVTSGAVSHQLKKLEDELGVSLFRRGNNTVSLTDMGRRFYEEVAPAIGLIERSADALYRDESEISVHATTSLALRWLIPSLDRFRALCPQVRVRVETSSARGFPAVSDSDVSIRYFRAGAAAEGWEFLARDLRRPVVSPRLLARDTGQAICIPDVPALQCSVGNRGWKLWCETFNISLADLSLAHAFDTDDAALHACVAGLGMVLAPTILTSREMKSGALVALPGYEPVETGTYRYQRRSESRAVRQFCGWMNTEMRTLE</sequence>
<dbReference type="PANTHER" id="PTHR30537">
    <property type="entry name" value="HTH-TYPE TRANSCRIPTIONAL REGULATOR"/>
    <property type="match status" value="1"/>
</dbReference>
<dbReference type="EMBL" id="CP000628">
    <property type="protein sequence ID" value="ACM28352.1"/>
    <property type="molecule type" value="Genomic_DNA"/>
</dbReference>
<dbReference type="SUPFAM" id="SSF46785">
    <property type="entry name" value="Winged helix' DNA-binding domain"/>
    <property type="match status" value="1"/>
</dbReference>
<protein>
    <recommendedName>
        <fullName evidence="6">HTH-type transcriptional regulator TtuA</fullName>
    </recommendedName>
    <alternativeName>
        <fullName evidence="7">Tartrate utilization transcriptional regulator</fullName>
    </alternativeName>
</protein>
<evidence type="ECO:0000256" key="6">
    <source>
        <dbReference type="ARBA" id="ARBA00067332"/>
    </source>
</evidence>
<organism evidence="9 10">
    <name type="scientific">Rhizobium rhizogenes (strain K84 / ATCC BAA-868)</name>
    <name type="common">Agrobacterium radiobacter</name>
    <dbReference type="NCBI Taxonomy" id="311403"/>
    <lineage>
        <taxon>Bacteria</taxon>
        <taxon>Pseudomonadati</taxon>
        <taxon>Pseudomonadota</taxon>
        <taxon>Alphaproteobacteria</taxon>
        <taxon>Hyphomicrobiales</taxon>
        <taxon>Rhizobiaceae</taxon>
        <taxon>Rhizobium/Agrobacterium group</taxon>
        <taxon>Rhizobium</taxon>
    </lineage>
</organism>
<evidence type="ECO:0000313" key="9">
    <source>
        <dbReference type="EMBL" id="ACM28352.1"/>
    </source>
</evidence>
<evidence type="ECO:0000256" key="1">
    <source>
        <dbReference type="ARBA" id="ARBA00009437"/>
    </source>
</evidence>
<keyword evidence="3" id="KW-0238">DNA-binding</keyword>
<dbReference type="Gene3D" id="3.40.190.10">
    <property type="entry name" value="Periplasmic binding protein-like II"/>
    <property type="match status" value="2"/>
</dbReference>
<accession>B9JE06</accession>
<evidence type="ECO:0000256" key="4">
    <source>
        <dbReference type="ARBA" id="ARBA00023163"/>
    </source>
</evidence>
<dbReference type="eggNOG" id="COG0583">
    <property type="taxonomic scope" value="Bacteria"/>
</dbReference>
<dbReference type="InterPro" id="IPR036390">
    <property type="entry name" value="WH_DNA-bd_sf"/>
</dbReference>
<dbReference type="PROSITE" id="PS50931">
    <property type="entry name" value="HTH_LYSR"/>
    <property type="match status" value="1"/>
</dbReference>
<evidence type="ECO:0000256" key="7">
    <source>
        <dbReference type="ARBA" id="ARBA00083243"/>
    </source>
</evidence>
<dbReference type="Pfam" id="PF00126">
    <property type="entry name" value="HTH_1"/>
    <property type="match status" value="1"/>
</dbReference>
<dbReference type="InterPro" id="IPR000847">
    <property type="entry name" value="LysR_HTH_N"/>
</dbReference>
<reference evidence="9 10" key="1">
    <citation type="journal article" date="2009" name="J. Bacteriol.">
        <title>Genome sequences of three Agrobacterium biovars help elucidate the evolution of multichromosome genomes in bacteria.</title>
        <authorList>
            <person name="Slater S.C."/>
            <person name="Goldman B.S."/>
            <person name="Goodner B."/>
            <person name="Setubal J.C."/>
            <person name="Farrand S.K."/>
            <person name="Nester E.W."/>
            <person name="Burr T.J."/>
            <person name="Banta L."/>
            <person name="Dickerman A.W."/>
            <person name="Paulsen I."/>
            <person name="Otten L."/>
            <person name="Suen G."/>
            <person name="Welch R."/>
            <person name="Almeida N.F."/>
            <person name="Arnold F."/>
            <person name="Burton O.T."/>
            <person name="Du Z."/>
            <person name="Ewing A."/>
            <person name="Godsy E."/>
            <person name="Heisel S."/>
            <person name="Houmiel K.L."/>
            <person name="Jhaveri J."/>
            <person name="Lu J."/>
            <person name="Miller N.M."/>
            <person name="Norton S."/>
            <person name="Chen Q."/>
            <person name="Phoolcharoen W."/>
            <person name="Ohlin V."/>
            <person name="Ondrusek D."/>
            <person name="Pride N."/>
            <person name="Stricklin S.L."/>
            <person name="Sun J."/>
            <person name="Wheeler C."/>
            <person name="Wilson L."/>
            <person name="Zhu H."/>
            <person name="Wood D.W."/>
        </authorList>
    </citation>
    <scope>NUCLEOTIDE SEQUENCE [LARGE SCALE GENOMIC DNA]</scope>
    <source>
        <strain evidence="10">K84 / ATCC BAA-868</strain>
    </source>
</reference>
<dbReference type="GO" id="GO:0003677">
    <property type="term" value="F:DNA binding"/>
    <property type="evidence" value="ECO:0007669"/>
    <property type="project" value="UniProtKB-KW"/>
</dbReference>
<dbReference type="PRINTS" id="PR00039">
    <property type="entry name" value="HTHLYSR"/>
</dbReference>
<dbReference type="Gene3D" id="1.10.10.10">
    <property type="entry name" value="Winged helix-like DNA-binding domain superfamily/Winged helix DNA-binding domain"/>
    <property type="match status" value="1"/>
</dbReference>
<feature type="domain" description="HTH lysR-type" evidence="8">
    <location>
        <begin position="7"/>
        <end position="64"/>
    </location>
</feature>
<keyword evidence="4" id="KW-0804">Transcription</keyword>
<evidence type="ECO:0000256" key="2">
    <source>
        <dbReference type="ARBA" id="ARBA00023015"/>
    </source>
</evidence>
<proteinExistence type="inferred from homology"/>
<dbReference type="Proteomes" id="UP000001600">
    <property type="component" value="Chromosome 1"/>
</dbReference>
<evidence type="ECO:0000256" key="3">
    <source>
        <dbReference type="ARBA" id="ARBA00023125"/>
    </source>
</evidence>
<gene>
    <name evidence="9" type="ordered locus">Arad_4697</name>
</gene>
<dbReference type="SUPFAM" id="SSF53850">
    <property type="entry name" value="Periplasmic binding protein-like II"/>
    <property type="match status" value="1"/>
</dbReference>
<name>B9JE06_RHIR8</name>
<dbReference type="InterPro" id="IPR058163">
    <property type="entry name" value="LysR-type_TF_proteobact-type"/>
</dbReference>
<keyword evidence="2" id="KW-0805">Transcription regulation</keyword>
<dbReference type="PANTHER" id="PTHR30537:SF5">
    <property type="entry name" value="HTH-TYPE TRANSCRIPTIONAL ACTIVATOR TTDR-RELATED"/>
    <property type="match status" value="1"/>
</dbReference>
<dbReference type="FunFam" id="1.10.10.10:FF:000001">
    <property type="entry name" value="LysR family transcriptional regulator"/>
    <property type="match status" value="1"/>
</dbReference>
<comment type="similarity">
    <text evidence="1">Belongs to the LysR transcriptional regulatory family.</text>
</comment>
<evidence type="ECO:0000259" key="8">
    <source>
        <dbReference type="PROSITE" id="PS50931"/>
    </source>
</evidence>
<comment type="function">
    <text evidence="5">Transcriptional regulator of the ttuABCDE tartrate utilization operon.</text>
</comment>
<dbReference type="AlphaFoldDB" id="B9JE06"/>
<dbReference type="Pfam" id="PF03466">
    <property type="entry name" value="LysR_substrate"/>
    <property type="match status" value="1"/>
</dbReference>
<dbReference type="InterPro" id="IPR036388">
    <property type="entry name" value="WH-like_DNA-bd_sf"/>
</dbReference>
<dbReference type="InterPro" id="IPR005119">
    <property type="entry name" value="LysR_subst-bd"/>
</dbReference>